<dbReference type="Proteomes" id="UP000287394">
    <property type="component" value="Chromosome"/>
</dbReference>
<protein>
    <submittedName>
        <fullName evidence="5">Uncharacterized protein</fullName>
    </submittedName>
</protein>
<keyword evidence="3" id="KW-1133">Transmembrane helix</keyword>
<keyword evidence="6" id="KW-1185">Reference proteome</keyword>
<reference evidence="5 6" key="1">
    <citation type="journal article" date="2019" name="Int. J. Syst. Evol. Microbiol.">
        <title>Capsulimonas corticalis gen. nov., sp. nov., an aerobic capsulated bacterium, of a novel bacterial order, Capsulimonadales ord. nov., of the class Armatimonadia of the phylum Armatimonadetes.</title>
        <authorList>
            <person name="Li J."/>
            <person name="Kudo C."/>
            <person name="Tonouchi A."/>
        </authorList>
    </citation>
    <scope>NUCLEOTIDE SEQUENCE [LARGE SCALE GENOMIC DNA]</scope>
    <source>
        <strain evidence="5 6">AX-7</strain>
    </source>
</reference>
<dbReference type="Pfam" id="PF13564">
    <property type="entry name" value="DoxX_2"/>
    <property type="match status" value="1"/>
</dbReference>
<evidence type="ECO:0000256" key="2">
    <source>
        <dbReference type="ARBA" id="ARBA00022692"/>
    </source>
</evidence>
<evidence type="ECO:0000313" key="5">
    <source>
        <dbReference type="EMBL" id="BDI28940.1"/>
    </source>
</evidence>
<proteinExistence type="predicted"/>
<dbReference type="InterPro" id="IPR016944">
    <property type="entry name" value="UCP030066"/>
</dbReference>
<evidence type="ECO:0000313" key="6">
    <source>
        <dbReference type="Proteomes" id="UP000287394"/>
    </source>
</evidence>
<dbReference type="GO" id="GO:0016020">
    <property type="term" value="C:membrane"/>
    <property type="evidence" value="ECO:0007669"/>
    <property type="project" value="UniProtKB-SubCell"/>
</dbReference>
<dbReference type="AlphaFoldDB" id="A0A402CUD7"/>
<dbReference type="OrthoDB" id="7960583at2"/>
<evidence type="ECO:0000256" key="4">
    <source>
        <dbReference type="ARBA" id="ARBA00023136"/>
    </source>
</evidence>
<keyword evidence="2" id="KW-0812">Transmembrane</keyword>
<keyword evidence="4" id="KW-0472">Membrane</keyword>
<sequence length="129" mass="13733">MQTTIYWCATIILAFVLLSGGAAEIAHRPETVAGMTHLGYPLYFTVILGVWKLLGGAVILAPRLPRLKEWAYAGAVFDLTGASVSHAVCGDNAAHLAVPLFFTACALVSWALRPESRRIGTLVPQRAGG</sequence>
<dbReference type="RefSeq" id="WP_119320995.1">
    <property type="nucleotide sequence ID" value="NZ_AP025739.1"/>
</dbReference>
<gene>
    <name evidence="5" type="ORF">CCAX7_009910</name>
</gene>
<dbReference type="PIRSF" id="PIRSF030066">
    <property type="entry name" value="UCP030066"/>
    <property type="match status" value="1"/>
</dbReference>
<accession>A0A402CUD7</accession>
<comment type="subcellular location">
    <subcellularLocation>
        <location evidence="1">Membrane</location>
        <topology evidence="1">Multi-pass membrane protein</topology>
    </subcellularLocation>
</comment>
<evidence type="ECO:0000256" key="1">
    <source>
        <dbReference type="ARBA" id="ARBA00004141"/>
    </source>
</evidence>
<dbReference type="InterPro" id="IPR032808">
    <property type="entry name" value="DoxX"/>
</dbReference>
<dbReference type="EMBL" id="AP025739">
    <property type="protein sequence ID" value="BDI28940.1"/>
    <property type="molecule type" value="Genomic_DNA"/>
</dbReference>
<organism evidence="5 6">
    <name type="scientific">Capsulimonas corticalis</name>
    <dbReference type="NCBI Taxonomy" id="2219043"/>
    <lineage>
        <taxon>Bacteria</taxon>
        <taxon>Bacillati</taxon>
        <taxon>Armatimonadota</taxon>
        <taxon>Armatimonadia</taxon>
        <taxon>Capsulimonadales</taxon>
        <taxon>Capsulimonadaceae</taxon>
        <taxon>Capsulimonas</taxon>
    </lineage>
</organism>
<name>A0A402CUD7_9BACT</name>
<dbReference type="KEGG" id="ccot:CCAX7_009910"/>
<evidence type="ECO:0000256" key="3">
    <source>
        <dbReference type="ARBA" id="ARBA00022989"/>
    </source>
</evidence>